<dbReference type="EMBL" id="JAULSN010000001">
    <property type="protein sequence ID" value="KAK3384016.1"/>
    <property type="molecule type" value="Genomic_DNA"/>
</dbReference>
<sequence>MASTAPQPAKLRALYRSLFRELPPRPILSSPPSPLHQRLRDSFRTPPSPSPSTTNSTPTKPSTVATTWPSADAAAVAHAEQYLAYLRAQRTYAALLERYNPGMGMDEEERVRLSARRIGIDLPTLYDADADAEGGDKEGGRKK</sequence>
<dbReference type="Proteomes" id="UP001287356">
    <property type="component" value="Unassembled WGS sequence"/>
</dbReference>
<dbReference type="GO" id="GO:0005759">
    <property type="term" value="C:mitochondrial matrix"/>
    <property type="evidence" value="ECO:0007669"/>
    <property type="project" value="TreeGrafter"/>
</dbReference>
<dbReference type="AlphaFoldDB" id="A0AAE0NM07"/>
<protein>
    <submittedName>
        <fullName evidence="2">Ras guanyl-nucleotide exchange factor</fullName>
    </submittedName>
</protein>
<dbReference type="Pfam" id="PF13233">
    <property type="entry name" value="Complex1_LYR_2"/>
    <property type="match status" value="1"/>
</dbReference>
<evidence type="ECO:0000313" key="3">
    <source>
        <dbReference type="Proteomes" id="UP001287356"/>
    </source>
</evidence>
<feature type="region of interest" description="Disordered" evidence="1">
    <location>
        <begin position="23"/>
        <end position="66"/>
    </location>
</feature>
<reference evidence="2" key="2">
    <citation type="submission" date="2023-06" db="EMBL/GenBank/DDBJ databases">
        <authorList>
            <consortium name="Lawrence Berkeley National Laboratory"/>
            <person name="Haridas S."/>
            <person name="Hensen N."/>
            <person name="Bonometti L."/>
            <person name="Westerberg I."/>
            <person name="Brannstrom I.O."/>
            <person name="Guillou S."/>
            <person name="Cros-Aarteil S."/>
            <person name="Calhoun S."/>
            <person name="Kuo A."/>
            <person name="Mondo S."/>
            <person name="Pangilinan J."/>
            <person name="Riley R."/>
            <person name="Labutti K."/>
            <person name="Andreopoulos B."/>
            <person name="Lipzen A."/>
            <person name="Chen C."/>
            <person name="Yanf M."/>
            <person name="Daum C."/>
            <person name="Ng V."/>
            <person name="Clum A."/>
            <person name="Steindorff A."/>
            <person name="Ohm R."/>
            <person name="Martin F."/>
            <person name="Silar P."/>
            <person name="Natvig D."/>
            <person name="Lalanne C."/>
            <person name="Gautier V."/>
            <person name="Ament-Velasquez S.L."/>
            <person name="Kruys A."/>
            <person name="Hutchinson M.I."/>
            <person name="Powell A.J."/>
            <person name="Barry K."/>
            <person name="Miller A.N."/>
            <person name="Grigoriev I.V."/>
            <person name="Debuchy R."/>
            <person name="Gladieux P."/>
            <person name="Thoren M.H."/>
            <person name="Johannesson H."/>
        </authorList>
    </citation>
    <scope>NUCLEOTIDE SEQUENCE</scope>
    <source>
        <strain evidence="2">CBS 958.72</strain>
    </source>
</reference>
<evidence type="ECO:0000313" key="2">
    <source>
        <dbReference type="EMBL" id="KAK3384016.1"/>
    </source>
</evidence>
<gene>
    <name evidence="2" type="ORF">B0T24DRAFT_567109</name>
</gene>
<proteinExistence type="predicted"/>
<dbReference type="GO" id="GO:0033615">
    <property type="term" value="P:mitochondrial proton-transporting ATP synthase complex assembly"/>
    <property type="evidence" value="ECO:0007669"/>
    <property type="project" value="InterPro"/>
</dbReference>
<organism evidence="2 3">
    <name type="scientific">Lasiosphaeria ovina</name>
    <dbReference type="NCBI Taxonomy" id="92902"/>
    <lineage>
        <taxon>Eukaryota</taxon>
        <taxon>Fungi</taxon>
        <taxon>Dikarya</taxon>
        <taxon>Ascomycota</taxon>
        <taxon>Pezizomycotina</taxon>
        <taxon>Sordariomycetes</taxon>
        <taxon>Sordariomycetidae</taxon>
        <taxon>Sordariales</taxon>
        <taxon>Lasiosphaeriaceae</taxon>
        <taxon>Lasiosphaeria</taxon>
    </lineage>
</organism>
<dbReference type="PANTHER" id="PTHR28015">
    <property type="entry name" value="ATP SYNTHASE ASSEMBLY FACTOR FMC1, MITOCHONDRIAL"/>
    <property type="match status" value="1"/>
</dbReference>
<dbReference type="InterPro" id="IPR039196">
    <property type="entry name" value="Fmc1"/>
</dbReference>
<evidence type="ECO:0000256" key="1">
    <source>
        <dbReference type="SAM" id="MobiDB-lite"/>
    </source>
</evidence>
<reference evidence="2" key="1">
    <citation type="journal article" date="2023" name="Mol. Phylogenet. Evol.">
        <title>Genome-scale phylogeny and comparative genomics of the fungal order Sordariales.</title>
        <authorList>
            <person name="Hensen N."/>
            <person name="Bonometti L."/>
            <person name="Westerberg I."/>
            <person name="Brannstrom I.O."/>
            <person name="Guillou S."/>
            <person name="Cros-Aarteil S."/>
            <person name="Calhoun S."/>
            <person name="Haridas S."/>
            <person name="Kuo A."/>
            <person name="Mondo S."/>
            <person name="Pangilinan J."/>
            <person name="Riley R."/>
            <person name="LaButti K."/>
            <person name="Andreopoulos B."/>
            <person name="Lipzen A."/>
            <person name="Chen C."/>
            <person name="Yan M."/>
            <person name="Daum C."/>
            <person name="Ng V."/>
            <person name="Clum A."/>
            <person name="Steindorff A."/>
            <person name="Ohm R.A."/>
            <person name="Martin F."/>
            <person name="Silar P."/>
            <person name="Natvig D.O."/>
            <person name="Lalanne C."/>
            <person name="Gautier V."/>
            <person name="Ament-Velasquez S.L."/>
            <person name="Kruys A."/>
            <person name="Hutchinson M.I."/>
            <person name="Powell A.J."/>
            <person name="Barry K."/>
            <person name="Miller A.N."/>
            <person name="Grigoriev I.V."/>
            <person name="Debuchy R."/>
            <person name="Gladieux P."/>
            <person name="Hiltunen Thoren M."/>
            <person name="Johannesson H."/>
        </authorList>
    </citation>
    <scope>NUCLEOTIDE SEQUENCE</scope>
    <source>
        <strain evidence="2">CBS 958.72</strain>
    </source>
</reference>
<feature type="compositionally biased region" description="Pro residues" evidence="1">
    <location>
        <begin position="24"/>
        <end position="34"/>
    </location>
</feature>
<keyword evidence="3" id="KW-1185">Reference proteome</keyword>
<name>A0AAE0NM07_9PEZI</name>
<accession>A0AAE0NM07</accession>
<feature type="compositionally biased region" description="Low complexity" evidence="1">
    <location>
        <begin position="51"/>
        <end position="63"/>
    </location>
</feature>
<dbReference type="PANTHER" id="PTHR28015:SF1">
    <property type="entry name" value="ATP SYNTHASE ASSEMBLY FACTOR FMC1, MITOCHONDRIAL"/>
    <property type="match status" value="1"/>
</dbReference>
<comment type="caution">
    <text evidence="2">The sequence shown here is derived from an EMBL/GenBank/DDBJ whole genome shotgun (WGS) entry which is preliminary data.</text>
</comment>